<feature type="transmembrane region" description="Helical" evidence="2">
    <location>
        <begin position="432"/>
        <end position="450"/>
    </location>
</feature>
<feature type="transmembrane region" description="Helical" evidence="2">
    <location>
        <begin position="91"/>
        <end position="107"/>
    </location>
</feature>
<keyword evidence="5" id="KW-1185">Reference proteome</keyword>
<feature type="transmembrane region" description="Helical" evidence="2">
    <location>
        <begin position="353"/>
        <end position="376"/>
    </location>
</feature>
<dbReference type="EMBL" id="ML976979">
    <property type="protein sequence ID" value="KAF1962370.1"/>
    <property type="molecule type" value="Genomic_DNA"/>
</dbReference>
<gene>
    <name evidence="4" type="ORF">CC80DRAFT_588928</name>
</gene>
<feature type="transmembrane region" description="Helical" evidence="2">
    <location>
        <begin position="227"/>
        <end position="246"/>
    </location>
</feature>
<organism evidence="4 5">
    <name type="scientific">Byssothecium circinans</name>
    <dbReference type="NCBI Taxonomy" id="147558"/>
    <lineage>
        <taxon>Eukaryota</taxon>
        <taxon>Fungi</taxon>
        <taxon>Dikarya</taxon>
        <taxon>Ascomycota</taxon>
        <taxon>Pezizomycotina</taxon>
        <taxon>Dothideomycetes</taxon>
        <taxon>Pleosporomycetidae</taxon>
        <taxon>Pleosporales</taxon>
        <taxon>Massarineae</taxon>
        <taxon>Massarinaceae</taxon>
        <taxon>Byssothecium</taxon>
    </lineage>
</organism>
<sequence>MCRGSFVLALCATAASVMAAGMDPTTFRHCYNEKIKPFDISTPASDLICSRANGSAILGPQSQPYVTVKGCRSLCGGGYQLWPKSETGLRFLWFITPIFLLAARYAYAPIGVSNKIWTYIHLVGDPIDSMWNTLISQEMARRNYHLAQEIAPGAAKEVAAIWTAYDTWWQDAALYTKRNLEERNPNPVDQNNTAPKDTKIPDLLRYEEIYHIKKCAIRLAKNRSTNLALSWIAIMIFLASMVGAYVRTATTQKTNQTSHTLAIVMLFSFLVFAVYISGHVGNFSRVGDAIEDLEKLSKQCSGLFPELDGVAVPKEGGAAFKDRFGKVSICAGINHSWRPNKTLAKLNESDRSIWILFALSFLIVTIAWLFAFLLSYKTPRVGFGCRSLTWTCIYLAWVFSALIDVACYKLCPPTTPRGFQRWWRYGSIPKDIFFTASVMVLVVVVQFGYYNSCWCMASNLLKRTDPQAICIDLGLVTKDQLYQNWFMWLTFPLCGLIGILILIFLAGYEGEGGRMLFYRTESDLVSEEKALKTIRIRRNMPLGDDERDALAEGGDQRELQPLVARGDGGLQEQY</sequence>
<accession>A0A6A5UDI3</accession>
<protein>
    <submittedName>
        <fullName evidence="4">Uncharacterized protein</fullName>
    </submittedName>
</protein>
<feature type="region of interest" description="Disordered" evidence="1">
    <location>
        <begin position="547"/>
        <end position="574"/>
    </location>
</feature>
<keyword evidence="3" id="KW-0732">Signal</keyword>
<evidence type="ECO:0000313" key="5">
    <source>
        <dbReference type="Proteomes" id="UP000800035"/>
    </source>
</evidence>
<evidence type="ECO:0000256" key="3">
    <source>
        <dbReference type="SAM" id="SignalP"/>
    </source>
</evidence>
<keyword evidence="2" id="KW-0812">Transmembrane</keyword>
<name>A0A6A5UDI3_9PLEO</name>
<evidence type="ECO:0000313" key="4">
    <source>
        <dbReference type="EMBL" id="KAF1962370.1"/>
    </source>
</evidence>
<feature type="signal peptide" evidence="3">
    <location>
        <begin position="1"/>
        <end position="19"/>
    </location>
</feature>
<proteinExistence type="predicted"/>
<dbReference type="AlphaFoldDB" id="A0A6A5UDI3"/>
<feature type="compositionally biased region" description="Basic and acidic residues" evidence="1">
    <location>
        <begin position="548"/>
        <end position="558"/>
    </location>
</feature>
<feature type="transmembrane region" description="Helical" evidence="2">
    <location>
        <begin position="485"/>
        <end position="508"/>
    </location>
</feature>
<evidence type="ECO:0000256" key="2">
    <source>
        <dbReference type="SAM" id="Phobius"/>
    </source>
</evidence>
<evidence type="ECO:0000256" key="1">
    <source>
        <dbReference type="SAM" id="MobiDB-lite"/>
    </source>
</evidence>
<keyword evidence="2" id="KW-1133">Transmembrane helix</keyword>
<feature type="chain" id="PRO_5025622224" evidence="3">
    <location>
        <begin position="20"/>
        <end position="574"/>
    </location>
</feature>
<feature type="transmembrane region" description="Helical" evidence="2">
    <location>
        <begin position="258"/>
        <end position="276"/>
    </location>
</feature>
<keyword evidence="2" id="KW-0472">Membrane</keyword>
<dbReference type="OrthoDB" id="3010248at2759"/>
<reference evidence="4" key="1">
    <citation type="journal article" date="2020" name="Stud. Mycol.">
        <title>101 Dothideomycetes genomes: a test case for predicting lifestyles and emergence of pathogens.</title>
        <authorList>
            <person name="Haridas S."/>
            <person name="Albert R."/>
            <person name="Binder M."/>
            <person name="Bloem J."/>
            <person name="Labutti K."/>
            <person name="Salamov A."/>
            <person name="Andreopoulos B."/>
            <person name="Baker S."/>
            <person name="Barry K."/>
            <person name="Bills G."/>
            <person name="Bluhm B."/>
            <person name="Cannon C."/>
            <person name="Castanera R."/>
            <person name="Culley D."/>
            <person name="Daum C."/>
            <person name="Ezra D."/>
            <person name="Gonzalez J."/>
            <person name="Henrissat B."/>
            <person name="Kuo A."/>
            <person name="Liang C."/>
            <person name="Lipzen A."/>
            <person name="Lutzoni F."/>
            <person name="Magnuson J."/>
            <person name="Mondo S."/>
            <person name="Nolan M."/>
            <person name="Ohm R."/>
            <person name="Pangilinan J."/>
            <person name="Park H.-J."/>
            <person name="Ramirez L."/>
            <person name="Alfaro M."/>
            <person name="Sun H."/>
            <person name="Tritt A."/>
            <person name="Yoshinaga Y."/>
            <person name="Zwiers L.-H."/>
            <person name="Turgeon B."/>
            <person name="Goodwin S."/>
            <person name="Spatafora J."/>
            <person name="Crous P."/>
            <person name="Grigoriev I."/>
        </authorList>
    </citation>
    <scope>NUCLEOTIDE SEQUENCE</scope>
    <source>
        <strain evidence="4">CBS 675.92</strain>
    </source>
</reference>
<feature type="transmembrane region" description="Helical" evidence="2">
    <location>
        <begin position="388"/>
        <end position="411"/>
    </location>
</feature>
<dbReference type="Proteomes" id="UP000800035">
    <property type="component" value="Unassembled WGS sequence"/>
</dbReference>